<reference evidence="2" key="1">
    <citation type="journal article" date="2019" name="Int. J. Syst. Evol. Microbiol.">
        <title>The Global Catalogue of Microorganisms (GCM) 10K type strain sequencing project: providing services to taxonomists for standard genome sequencing and annotation.</title>
        <authorList>
            <consortium name="The Broad Institute Genomics Platform"/>
            <consortium name="The Broad Institute Genome Sequencing Center for Infectious Disease"/>
            <person name="Wu L."/>
            <person name="Ma J."/>
        </authorList>
    </citation>
    <scope>NUCLEOTIDE SEQUENCE [LARGE SCALE GENOMIC DNA]</scope>
    <source>
        <strain evidence="2">JCM 13004</strain>
    </source>
</reference>
<evidence type="ECO:0000313" key="1">
    <source>
        <dbReference type="EMBL" id="GAA1079855.1"/>
    </source>
</evidence>
<proteinExistence type="predicted"/>
<accession>A0ABP4DZJ1</accession>
<keyword evidence="2" id="KW-1185">Reference proteome</keyword>
<protein>
    <submittedName>
        <fullName evidence="1">Uncharacterized protein</fullName>
    </submittedName>
</protein>
<comment type="caution">
    <text evidence="1">The sequence shown here is derived from an EMBL/GenBank/DDBJ whole genome shotgun (WGS) entry which is preliminary data.</text>
</comment>
<name>A0ABP4DZJ1_9ACTN</name>
<dbReference type="EMBL" id="BAAALF010000826">
    <property type="protein sequence ID" value="GAA1079855.1"/>
    <property type="molecule type" value="Genomic_DNA"/>
</dbReference>
<organism evidence="1 2">
    <name type="scientific">Kitasatospora nipponensis</name>
    <dbReference type="NCBI Taxonomy" id="258049"/>
    <lineage>
        <taxon>Bacteria</taxon>
        <taxon>Bacillati</taxon>
        <taxon>Actinomycetota</taxon>
        <taxon>Actinomycetes</taxon>
        <taxon>Kitasatosporales</taxon>
        <taxon>Streptomycetaceae</taxon>
        <taxon>Kitasatospora</taxon>
    </lineage>
</organism>
<gene>
    <name evidence="1" type="ORF">GCM10009665_80200</name>
</gene>
<evidence type="ECO:0000313" key="2">
    <source>
        <dbReference type="Proteomes" id="UP001500037"/>
    </source>
</evidence>
<dbReference type="Proteomes" id="UP001500037">
    <property type="component" value="Unassembled WGS sequence"/>
</dbReference>
<sequence>MTHPSLTIGVGARSGVPAAELVDLIENKADPIEIELAARRHRTATLDAMLTFRHAHD</sequence>
<dbReference type="RefSeq" id="WP_344447550.1">
    <property type="nucleotide sequence ID" value="NZ_BAAALF010000826.1"/>
</dbReference>